<dbReference type="Gene3D" id="3.40.50.10090">
    <property type="match status" value="2"/>
</dbReference>
<dbReference type="Proteomes" id="UP000812277">
    <property type="component" value="Unassembled WGS sequence"/>
</dbReference>
<dbReference type="GO" id="GO:0004852">
    <property type="term" value="F:uroporphyrinogen-III synthase activity"/>
    <property type="evidence" value="ECO:0007669"/>
    <property type="project" value="UniProtKB-EC"/>
</dbReference>
<dbReference type="Pfam" id="PF02602">
    <property type="entry name" value="HEM4"/>
    <property type="match status" value="1"/>
</dbReference>
<dbReference type="EMBL" id="JAHZIJ010000001">
    <property type="protein sequence ID" value="MBW7473151.1"/>
    <property type="molecule type" value="Genomic_DNA"/>
</dbReference>
<name>A0ABS7D1A6_9BACL</name>
<gene>
    <name evidence="2" type="ORF">K0T92_00175</name>
</gene>
<feature type="domain" description="Tetrapyrrole biosynthesis uroporphyrinogen III synthase" evidence="1">
    <location>
        <begin position="22"/>
        <end position="261"/>
    </location>
</feature>
<evidence type="ECO:0000313" key="3">
    <source>
        <dbReference type="Proteomes" id="UP000812277"/>
    </source>
</evidence>
<keyword evidence="2" id="KW-0456">Lyase</keyword>
<keyword evidence="3" id="KW-1185">Reference proteome</keyword>
<reference evidence="2 3" key="1">
    <citation type="submission" date="2021-07" db="EMBL/GenBank/DDBJ databases">
        <title>Paenibacillus radiodurans sp. nov., isolated from the southeastern edge of Tengger Desert.</title>
        <authorList>
            <person name="Zhang G."/>
        </authorList>
    </citation>
    <scope>NUCLEOTIDE SEQUENCE [LARGE SCALE GENOMIC DNA]</scope>
    <source>
        <strain evidence="2 3">DT7-4</strain>
    </source>
</reference>
<evidence type="ECO:0000313" key="2">
    <source>
        <dbReference type="EMBL" id="MBW7473151.1"/>
    </source>
</evidence>
<dbReference type="NCBIfam" id="NF004584">
    <property type="entry name" value="PRK05928.2-1"/>
    <property type="match status" value="1"/>
</dbReference>
<comment type="caution">
    <text evidence="2">The sequence shown here is derived from an EMBL/GenBank/DDBJ whole genome shotgun (WGS) entry which is preliminary data.</text>
</comment>
<sequence>MGTPALRGRRVVITGSQKTNEMSIIIEKQGGTPIIRPLQGITIFEEAQLAEPLRQFVREGADWVILTTGRGADSLVEAAERLGIDQQLQQRLTEANIASRGYKTSAFLKRKGLRAVMSDDDGTMGSLVQKLDSIDFGGKRVWIQLHGEPSPELEQLLTRQGASQVQSVLPYRHIPPEKAILETLLSEVEAGSIDAVCFTTAVQVRYLFRYAMETGRDSMLRAAFNSDVLAAAVGKVTAGALEAYGMERVIVPAAERMGAMIVEISRYYEAAAAAGKGGESWL</sequence>
<dbReference type="InterPro" id="IPR036108">
    <property type="entry name" value="4pyrrol_syn_uPrphyn_synt_sf"/>
</dbReference>
<dbReference type="InterPro" id="IPR003754">
    <property type="entry name" value="4pyrrol_synth_uPrphyn_synth"/>
</dbReference>
<evidence type="ECO:0000259" key="1">
    <source>
        <dbReference type="Pfam" id="PF02602"/>
    </source>
</evidence>
<organism evidence="2 3">
    <name type="scientific">Paenibacillus oenotherae</name>
    <dbReference type="NCBI Taxonomy" id="1435645"/>
    <lineage>
        <taxon>Bacteria</taxon>
        <taxon>Bacillati</taxon>
        <taxon>Bacillota</taxon>
        <taxon>Bacilli</taxon>
        <taxon>Bacillales</taxon>
        <taxon>Paenibacillaceae</taxon>
        <taxon>Paenibacillus</taxon>
    </lineage>
</organism>
<dbReference type="SUPFAM" id="SSF69618">
    <property type="entry name" value="HemD-like"/>
    <property type="match status" value="1"/>
</dbReference>
<proteinExistence type="predicted"/>
<protein>
    <submittedName>
        <fullName evidence="2">Uroporphyrinogen-III synthase</fullName>
        <ecNumber evidence="2">4.2.1.75</ecNumber>
    </submittedName>
</protein>
<dbReference type="EC" id="4.2.1.75" evidence="2"/>
<dbReference type="PANTHER" id="PTHR40082">
    <property type="entry name" value="BLR5956 PROTEIN"/>
    <property type="match status" value="1"/>
</dbReference>
<dbReference type="InterPro" id="IPR039793">
    <property type="entry name" value="UROS/Hem4"/>
</dbReference>
<dbReference type="PANTHER" id="PTHR40082:SF1">
    <property type="entry name" value="BLR5956 PROTEIN"/>
    <property type="match status" value="1"/>
</dbReference>
<dbReference type="RefSeq" id="WP_219870406.1">
    <property type="nucleotide sequence ID" value="NZ_JAHZIJ010000001.1"/>
</dbReference>
<accession>A0ABS7D1A6</accession>
<dbReference type="CDD" id="cd06578">
    <property type="entry name" value="HemD"/>
    <property type="match status" value="1"/>
</dbReference>